<proteinExistence type="inferred from homology"/>
<dbReference type="EMBL" id="JANBTW010000007">
    <property type="protein sequence ID" value="KAJ2680111.1"/>
    <property type="molecule type" value="Genomic_DNA"/>
</dbReference>
<feature type="transmembrane region" description="Helical" evidence="6">
    <location>
        <begin position="86"/>
        <end position="107"/>
    </location>
</feature>
<dbReference type="AlphaFoldDB" id="A0A9W8GD65"/>
<name>A0A9W8GD65_9FUNG</name>
<accession>A0A9W8GD65</accession>
<keyword evidence="4 6" id="KW-1133">Transmembrane helix</keyword>
<evidence type="ECO:0000256" key="2">
    <source>
        <dbReference type="ARBA" id="ARBA00007524"/>
    </source>
</evidence>
<feature type="transmembrane region" description="Helical" evidence="6">
    <location>
        <begin position="46"/>
        <end position="65"/>
    </location>
</feature>
<evidence type="ECO:0000256" key="6">
    <source>
        <dbReference type="SAM" id="Phobius"/>
    </source>
</evidence>
<comment type="caution">
    <text evidence="7">The sequence shown here is derived from an EMBL/GenBank/DDBJ whole genome shotgun (WGS) entry which is preliminary data.</text>
</comment>
<dbReference type="Proteomes" id="UP001151518">
    <property type="component" value="Unassembled WGS sequence"/>
</dbReference>
<comment type="subcellular location">
    <subcellularLocation>
        <location evidence="1">Membrane</location>
        <topology evidence="1">Multi-pass membrane protein</topology>
    </subcellularLocation>
</comment>
<dbReference type="GO" id="GO:0016020">
    <property type="term" value="C:membrane"/>
    <property type="evidence" value="ECO:0007669"/>
    <property type="project" value="UniProtKB-SubCell"/>
</dbReference>
<reference evidence="7" key="1">
    <citation type="submission" date="2022-07" db="EMBL/GenBank/DDBJ databases">
        <title>Phylogenomic reconstructions and comparative analyses of Kickxellomycotina fungi.</title>
        <authorList>
            <person name="Reynolds N.K."/>
            <person name="Stajich J.E."/>
            <person name="Barry K."/>
            <person name="Grigoriev I.V."/>
            <person name="Crous P."/>
            <person name="Smith M.E."/>
        </authorList>
    </citation>
    <scope>NUCLEOTIDE SEQUENCE</scope>
    <source>
        <strain evidence="7">NRRL 3115</strain>
    </source>
</reference>
<evidence type="ECO:0000256" key="4">
    <source>
        <dbReference type="ARBA" id="ARBA00022989"/>
    </source>
</evidence>
<evidence type="ECO:0000313" key="7">
    <source>
        <dbReference type="EMBL" id="KAJ2680111.1"/>
    </source>
</evidence>
<comment type="similarity">
    <text evidence="2">Belongs to the TspO/BZRP family.</text>
</comment>
<dbReference type="InterPro" id="IPR038330">
    <property type="entry name" value="TspO/MBR-related_sf"/>
</dbReference>
<evidence type="ECO:0000256" key="1">
    <source>
        <dbReference type="ARBA" id="ARBA00004141"/>
    </source>
</evidence>
<dbReference type="Pfam" id="PF03073">
    <property type="entry name" value="TspO_MBR"/>
    <property type="match status" value="1"/>
</dbReference>
<feature type="transmembrane region" description="Helical" evidence="6">
    <location>
        <begin position="140"/>
        <end position="161"/>
    </location>
</feature>
<evidence type="ECO:0000256" key="5">
    <source>
        <dbReference type="ARBA" id="ARBA00023136"/>
    </source>
</evidence>
<dbReference type="Gene3D" id="1.20.1260.100">
    <property type="entry name" value="TspO/MBR protein"/>
    <property type="match status" value="1"/>
</dbReference>
<evidence type="ECO:0000313" key="8">
    <source>
        <dbReference type="Proteomes" id="UP001151518"/>
    </source>
</evidence>
<sequence length="170" mass="18454">MSTWIGLSVAAPLGIGLCASYSALRPGASGWHRRLRKPKYNASHSSLLPLFAAIYAIEGIATCLVSNEMVVGHSTRELVAAQAGHWGLGFYWLSLTFLVFWPALIASESWLEIAMADIAVAGVFQFLALVQFFRLTTIGGLLQLLCFFVTLALGVWNAALIQTSREVLPL</sequence>
<dbReference type="OrthoDB" id="8841220at2759"/>
<feature type="transmembrane region" description="Helical" evidence="6">
    <location>
        <begin position="113"/>
        <end position="133"/>
    </location>
</feature>
<gene>
    <name evidence="7" type="ORF">GGI25_001000</name>
</gene>
<keyword evidence="5 6" id="KW-0472">Membrane</keyword>
<evidence type="ECO:0000256" key="3">
    <source>
        <dbReference type="ARBA" id="ARBA00022692"/>
    </source>
</evidence>
<organism evidence="7 8">
    <name type="scientific">Coemansia spiralis</name>
    <dbReference type="NCBI Taxonomy" id="417178"/>
    <lineage>
        <taxon>Eukaryota</taxon>
        <taxon>Fungi</taxon>
        <taxon>Fungi incertae sedis</taxon>
        <taxon>Zoopagomycota</taxon>
        <taxon>Kickxellomycotina</taxon>
        <taxon>Kickxellomycetes</taxon>
        <taxon>Kickxellales</taxon>
        <taxon>Kickxellaceae</taxon>
        <taxon>Coemansia</taxon>
    </lineage>
</organism>
<keyword evidence="3 6" id="KW-0812">Transmembrane</keyword>
<dbReference type="InterPro" id="IPR004307">
    <property type="entry name" value="TspO_MBR"/>
</dbReference>
<protein>
    <submittedName>
        <fullName evidence="7">Uncharacterized protein</fullName>
    </submittedName>
</protein>